<dbReference type="InterPro" id="IPR052243">
    <property type="entry name" value="Mito_inner_membrane_organizer"/>
</dbReference>
<evidence type="ECO:0000313" key="5">
    <source>
        <dbReference type="EMBL" id="EDQ88801.1"/>
    </source>
</evidence>
<dbReference type="OMA" id="QLDKHTM"/>
<keyword evidence="3" id="KW-0143">Chaperone</keyword>
<dbReference type="RefSeq" id="XP_001746414.1">
    <property type="nucleotide sequence ID" value="XM_001746362.1"/>
</dbReference>
<keyword evidence="2" id="KW-0472">Membrane</keyword>
<dbReference type="InterPro" id="IPR036869">
    <property type="entry name" value="J_dom_sf"/>
</dbReference>
<dbReference type="GO" id="GO:0042407">
    <property type="term" value="P:cristae formation"/>
    <property type="evidence" value="ECO:0000318"/>
    <property type="project" value="GO_Central"/>
</dbReference>
<dbReference type="Pfam" id="PF11875">
    <property type="entry name" value="DnaJ-like_C11_C"/>
    <property type="match status" value="1"/>
</dbReference>
<dbReference type="CDD" id="cd06257">
    <property type="entry name" value="DnaJ"/>
    <property type="match status" value="1"/>
</dbReference>
<dbReference type="STRING" id="81824.A9V0R8"/>
<dbReference type="Pfam" id="PF00226">
    <property type="entry name" value="DnaJ"/>
    <property type="match status" value="1"/>
</dbReference>
<dbReference type="eggNOG" id="KOG0718">
    <property type="taxonomic scope" value="Eukaryota"/>
</dbReference>
<sequence>MSRRAEELLNADTDNYYAVLNVPKEATADEIRAAFRRLCVFYHPDKHTKPEAQELASTLFPKIQRAYAVLSDPQTRAIYDLYGAAGVEAGHELAPYYNTVAELKAEYDMLQRKQEHERLLAMSAPRGSLTLNLDARDVFQADPDEDEGPLAYVTKHLACRQTPEPNAMLHLRLTDQHACSSLMNRVYISGMSIDQSVRTQLTSKDTLQLDGFLVSRDSRSGGTLISTWKRQWDQGWATESSLGVGDSRFVALKAQKTLEQGRCVSAAQRERNRERAKHCASSSCRDPSPWALSWPITISFAVFESSLRELHVRNRTAVAMSASATVYRSLAQHLYGLLQWQIGSDSAMKTAIVYDDQRIASRFEFKMGASDTAASTSVTYPLTDATKIKLSAMVGLNGFQVGYSLKHAITEHSALGLSLGCHSTDGIVVKAKFETMHQTYGLPIFLSDELMLEPIIYGTFFPIVGFFAAKHLIIDPWQRAQDRRKNEERRRRNRAAVQVRRQEALAAVQLMQETVERKIAAEESRGGLIIIQAWYGQLASDSSPAAQDSTVIDVTIPLQCLVKDSALQLHATSKASIVGFYDPCPEDAKQLRVLYRFRGALHEVTIDDLEELRMPLRSHARSRPAASASN</sequence>
<dbReference type="AlphaFoldDB" id="A9V0R8"/>
<gene>
    <name evidence="5" type="ORF">MONBRDRAFT_32622</name>
</gene>
<dbReference type="InParanoid" id="A9V0R8"/>
<dbReference type="FunCoup" id="A9V0R8">
    <property type="interactions" value="1604"/>
</dbReference>
<dbReference type="Proteomes" id="UP000001357">
    <property type="component" value="Unassembled WGS sequence"/>
</dbReference>
<dbReference type="Pfam" id="PF22774">
    <property type="entry name" value="DNAJC11_beta-barrel"/>
    <property type="match status" value="2"/>
</dbReference>
<dbReference type="KEGG" id="mbr:MONBRDRAFT_32622"/>
<evidence type="ECO:0000256" key="3">
    <source>
        <dbReference type="ARBA" id="ARBA00023186"/>
    </source>
</evidence>
<dbReference type="InterPro" id="IPR018253">
    <property type="entry name" value="DnaJ_domain_CS"/>
</dbReference>
<dbReference type="InterPro" id="IPR055225">
    <property type="entry name" value="DNAJC11-like_beta-barrel"/>
</dbReference>
<dbReference type="PRINTS" id="PR00625">
    <property type="entry name" value="JDOMAIN"/>
</dbReference>
<comment type="subcellular location">
    <subcellularLocation>
        <location evidence="1">Membrane</location>
    </subcellularLocation>
</comment>
<dbReference type="GO" id="GO:0016020">
    <property type="term" value="C:membrane"/>
    <property type="evidence" value="ECO:0007669"/>
    <property type="project" value="UniProtKB-SubCell"/>
</dbReference>
<evidence type="ECO:0000259" key="4">
    <source>
        <dbReference type="PROSITE" id="PS50076"/>
    </source>
</evidence>
<dbReference type="PROSITE" id="PS50076">
    <property type="entry name" value="DNAJ_2"/>
    <property type="match status" value="1"/>
</dbReference>
<dbReference type="SUPFAM" id="SSF46565">
    <property type="entry name" value="Chaperone J-domain"/>
    <property type="match status" value="1"/>
</dbReference>
<proteinExistence type="predicted"/>
<dbReference type="EMBL" id="CH991553">
    <property type="protein sequence ID" value="EDQ88801.1"/>
    <property type="molecule type" value="Genomic_DNA"/>
</dbReference>
<evidence type="ECO:0000256" key="1">
    <source>
        <dbReference type="ARBA" id="ARBA00004370"/>
    </source>
</evidence>
<protein>
    <recommendedName>
        <fullName evidence="4">J domain-containing protein</fullName>
    </recommendedName>
</protein>
<dbReference type="PANTHER" id="PTHR44157:SF1">
    <property type="entry name" value="DNAJ HOMOLOG SUBFAMILY C MEMBER 11"/>
    <property type="match status" value="1"/>
</dbReference>
<evidence type="ECO:0000313" key="6">
    <source>
        <dbReference type="Proteomes" id="UP000001357"/>
    </source>
</evidence>
<dbReference type="GeneID" id="5891596"/>
<reference evidence="5 6" key="1">
    <citation type="journal article" date="2008" name="Nature">
        <title>The genome of the choanoflagellate Monosiga brevicollis and the origin of metazoans.</title>
        <authorList>
            <consortium name="JGI Sequencing"/>
            <person name="King N."/>
            <person name="Westbrook M.J."/>
            <person name="Young S.L."/>
            <person name="Kuo A."/>
            <person name="Abedin M."/>
            <person name="Chapman J."/>
            <person name="Fairclough S."/>
            <person name="Hellsten U."/>
            <person name="Isogai Y."/>
            <person name="Letunic I."/>
            <person name="Marr M."/>
            <person name="Pincus D."/>
            <person name="Putnam N."/>
            <person name="Rokas A."/>
            <person name="Wright K.J."/>
            <person name="Zuzow R."/>
            <person name="Dirks W."/>
            <person name="Good M."/>
            <person name="Goodstein D."/>
            <person name="Lemons D."/>
            <person name="Li W."/>
            <person name="Lyons J.B."/>
            <person name="Morris A."/>
            <person name="Nichols S."/>
            <person name="Richter D.J."/>
            <person name="Salamov A."/>
            <person name="Bork P."/>
            <person name="Lim W.A."/>
            <person name="Manning G."/>
            <person name="Miller W.T."/>
            <person name="McGinnis W."/>
            <person name="Shapiro H."/>
            <person name="Tjian R."/>
            <person name="Grigoriev I.V."/>
            <person name="Rokhsar D."/>
        </authorList>
    </citation>
    <scope>NUCLEOTIDE SEQUENCE [LARGE SCALE GENOMIC DNA]</scope>
    <source>
        <strain evidence="6">MX1 / ATCC 50154</strain>
    </source>
</reference>
<feature type="domain" description="J" evidence="4">
    <location>
        <begin position="15"/>
        <end position="83"/>
    </location>
</feature>
<keyword evidence="6" id="KW-1185">Reference proteome</keyword>
<evidence type="ECO:0000256" key="2">
    <source>
        <dbReference type="ARBA" id="ARBA00023136"/>
    </source>
</evidence>
<dbReference type="InterPro" id="IPR001623">
    <property type="entry name" value="DnaJ_domain"/>
</dbReference>
<name>A9V0R8_MONBE</name>
<dbReference type="GO" id="GO:0005739">
    <property type="term" value="C:mitochondrion"/>
    <property type="evidence" value="ECO:0007669"/>
    <property type="project" value="GOC"/>
</dbReference>
<dbReference type="PROSITE" id="PS00636">
    <property type="entry name" value="DNAJ_1"/>
    <property type="match status" value="1"/>
</dbReference>
<organism evidence="5 6">
    <name type="scientific">Monosiga brevicollis</name>
    <name type="common">Choanoflagellate</name>
    <dbReference type="NCBI Taxonomy" id="81824"/>
    <lineage>
        <taxon>Eukaryota</taxon>
        <taxon>Choanoflagellata</taxon>
        <taxon>Craspedida</taxon>
        <taxon>Salpingoecidae</taxon>
        <taxon>Monosiga</taxon>
    </lineage>
</organism>
<dbReference type="InterPro" id="IPR024586">
    <property type="entry name" value="DnaJ-like_C11_C"/>
</dbReference>
<dbReference type="Gene3D" id="1.10.287.110">
    <property type="entry name" value="DnaJ domain"/>
    <property type="match status" value="1"/>
</dbReference>
<dbReference type="SMART" id="SM00271">
    <property type="entry name" value="DnaJ"/>
    <property type="match status" value="1"/>
</dbReference>
<accession>A9V0R8</accession>
<dbReference type="PANTHER" id="PTHR44157">
    <property type="entry name" value="DNAJ HOMOLOG SUBFAMILY C MEMBER 11"/>
    <property type="match status" value="1"/>
</dbReference>